<dbReference type="AlphaFoldDB" id="A0A8J6DXY9"/>
<dbReference type="InterPro" id="IPR028994">
    <property type="entry name" value="Integrin_alpha_N"/>
</dbReference>
<dbReference type="EMBL" id="JAHDYR010000062">
    <property type="protein sequence ID" value="KAG9391239.1"/>
    <property type="molecule type" value="Genomic_DNA"/>
</dbReference>
<keyword evidence="2" id="KW-0472">Membrane</keyword>
<keyword evidence="2" id="KW-0812">Transmembrane</keyword>
<feature type="region of interest" description="Disordered" evidence="1">
    <location>
        <begin position="467"/>
        <end position="497"/>
    </location>
</feature>
<evidence type="ECO:0000256" key="3">
    <source>
        <dbReference type="SAM" id="SignalP"/>
    </source>
</evidence>
<reference evidence="4" key="1">
    <citation type="submission" date="2021-05" db="EMBL/GenBank/DDBJ databases">
        <title>A free-living protist that lacks canonical eukaryotic 1 DNA replication and segregation systems.</title>
        <authorList>
            <person name="Salas-Leiva D.E."/>
            <person name="Tromer E.C."/>
            <person name="Curtis B.A."/>
            <person name="Jerlstrom-Hultqvist J."/>
            <person name="Kolisko M."/>
            <person name="Yi Z."/>
            <person name="Salas-Leiva J.S."/>
            <person name="Gallot-Lavallee L."/>
            <person name="Kops G.J.P.L."/>
            <person name="Archibald J.M."/>
            <person name="Simpson A.G.B."/>
            <person name="Roger A.J."/>
        </authorList>
    </citation>
    <scope>NUCLEOTIDE SEQUENCE</scope>
    <source>
        <strain evidence="4">BICM</strain>
    </source>
</reference>
<accession>A0A8J6DXY9</accession>
<dbReference type="Proteomes" id="UP000717585">
    <property type="component" value="Unassembled WGS sequence"/>
</dbReference>
<feature type="transmembrane region" description="Helical" evidence="2">
    <location>
        <begin position="401"/>
        <end position="434"/>
    </location>
</feature>
<keyword evidence="2" id="KW-1133">Transmembrane helix</keyword>
<dbReference type="Gene3D" id="2.130.10.130">
    <property type="entry name" value="Integrin alpha, N-terminal"/>
    <property type="match status" value="1"/>
</dbReference>
<organism evidence="4 5">
    <name type="scientific">Carpediemonas membranifera</name>
    <dbReference type="NCBI Taxonomy" id="201153"/>
    <lineage>
        <taxon>Eukaryota</taxon>
        <taxon>Metamonada</taxon>
        <taxon>Carpediemonas-like organisms</taxon>
        <taxon>Carpediemonas</taxon>
    </lineage>
</organism>
<dbReference type="PANTHER" id="PTHR36220">
    <property type="entry name" value="UNNAMED PRODUCT"/>
    <property type="match status" value="1"/>
</dbReference>
<comment type="caution">
    <text evidence="4">The sequence shown here is derived from an EMBL/GenBank/DDBJ whole genome shotgun (WGS) entry which is preliminary data.</text>
</comment>
<keyword evidence="3" id="KW-0732">Signal</keyword>
<dbReference type="SUPFAM" id="SSF101898">
    <property type="entry name" value="NHL repeat"/>
    <property type="match status" value="1"/>
</dbReference>
<gene>
    <name evidence="4" type="ORF">J8273_7513</name>
</gene>
<proteinExistence type="predicted"/>
<evidence type="ECO:0000313" key="4">
    <source>
        <dbReference type="EMBL" id="KAG9391239.1"/>
    </source>
</evidence>
<evidence type="ECO:0000256" key="2">
    <source>
        <dbReference type="SAM" id="Phobius"/>
    </source>
</evidence>
<evidence type="ECO:0000256" key="1">
    <source>
        <dbReference type="SAM" id="MobiDB-lite"/>
    </source>
</evidence>
<evidence type="ECO:0000313" key="5">
    <source>
        <dbReference type="Proteomes" id="UP000717585"/>
    </source>
</evidence>
<dbReference type="PANTHER" id="PTHR36220:SF1">
    <property type="entry name" value="GAMMA TUBULIN COMPLEX COMPONENT C-TERMINAL DOMAIN-CONTAINING PROTEIN"/>
    <property type="match status" value="1"/>
</dbReference>
<sequence>MRLLSFFVLAFFCSALSFDAFESSFTAKGSSFGRYLATDGSILAAGADSGPDGTDYIHIFEDPLDMSTEILIPNPTRSNSYFGRKMAMSDGRLIVLDRNETANIVYFIEKVDGAYETTEALLPDALQGRNMNFMDWDIRGNTAMVSFNDSSIVVFSRDANTGWGHTQVIKHPGGHAPPAGLALSDTQAVLLMWDADPDLAAYVQFMDKDPATGLFSFGETVHDMMPSHYTNGPPQFSPDGRSVAFGVWYTGVINNPYAVVLAPDGGGWTKSTLAIDHADATLFGTRLAWLSDAILAVGAQTTIVDGRIDGSVFIFTLSDDTWALTDTLTTPADERSFKTESRFGINLAYVTDLDALAVGASSIRVSASSSGKVFVFHDGTGAGDGASSDSTVLLVLAMTGGWFGLLALCVLVVVLFFTTILVCSVVAMATGYAITTQYRKPSGDAAPILTSTVVSRVVTPSATASTIEVQGDASDDEGESTHARHPSLTTLGSKPVLPPVRLPPMGAAKLSALLTPPRTMPVLPPMARPGVSLVKREES</sequence>
<feature type="signal peptide" evidence="3">
    <location>
        <begin position="1"/>
        <end position="17"/>
    </location>
</feature>
<feature type="chain" id="PRO_5035252752" evidence="3">
    <location>
        <begin position="18"/>
        <end position="539"/>
    </location>
</feature>
<keyword evidence="5" id="KW-1185">Reference proteome</keyword>
<name>A0A8J6DXY9_9EUKA</name>
<protein>
    <submittedName>
        <fullName evidence="4">Uncharacterized protein</fullName>
    </submittedName>
</protein>